<keyword evidence="3" id="KW-0645">Protease</keyword>
<accession>A0A3P1CJE8</accession>
<dbReference type="InterPro" id="IPR003675">
    <property type="entry name" value="Rce1/LyrA-like_dom"/>
</dbReference>
<gene>
    <name evidence="3" type="ORF">EHT87_14455</name>
</gene>
<keyword evidence="1" id="KW-0472">Membrane</keyword>
<organism evidence="3 4">
    <name type="scientific">Larkinella knui</name>
    <dbReference type="NCBI Taxonomy" id="2025310"/>
    <lineage>
        <taxon>Bacteria</taxon>
        <taxon>Pseudomonadati</taxon>
        <taxon>Bacteroidota</taxon>
        <taxon>Cytophagia</taxon>
        <taxon>Cytophagales</taxon>
        <taxon>Spirosomataceae</taxon>
        <taxon>Larkinella</taxon>
    </lineage>
</organism>
<protein>
    <submittedName>
        <fullName evidence="3">CPBP family intramembrane metalloprotease</fullName>
    </submittedName>
</protein>
<dbReference type="GO" id="GO:0080120">
    <property type="term" value="P:CAAX-box protein maturation"/>
    <property type="evidence" value="ECO:0007669"/>
    <property type="project" value="UniProtKB-ARBA"/>
</dbReference>
<dbReference type="EMBL" id="RQJP01000003">
    <property type="protein sequence ID" value="RRB13472.1"/>
    <property type="molecule type" value="Genomic_DNA"/>
</dbReference>
<dbReference type="AlphaFoldDB" id="A0A3P1CJE8"/>
<sequence length="274" mass="31419">MKNLLLFFLTAYAISWLCWSPYFLPFFPVFWKTSAFLHYAGLVGPLISAIFWSKIEDPKASLPTLLRNLLVPRRPVFYWLFLPFFPFLILFFAVWINTEGALEIVNWSGLWHSRELSSLLPYQYIALTVFVVGFGEETGWRGFALPRLQQRYSALLSSLILTAGWAIWHWPLFFYVRSGYYTMDIAGIGGWLMSLLTGSILFTWLFNSSRGSVLVCALFHASMDIAFMADLNRPGVMNSVGMLVTLWGIGILVILKPANLSRRERVKSPSFRID</sequence>
<dbReference type="InterPro" id="IPR042150">
    <property type="entry name" value="MmRce1-like"/>
</dbReference>
<evidence type="ECO:0000256" key="1">
    <source>
        <dbReference type="SAM" id="Phobius"/>
    </source>
</evidence>
<dbReference type="GO" id="GO:0004175">
    <property type="term" value="F:endopeptidase activity"/>
    <property type="evidence" value="ECO:0007669"/>
    <property type="project" value="UniProtKB-ARBA"/>
</dbReference>
<feature type="transmembrane region" description="Helical" evidence="1">
    <location>
        <begin position="116"/>
        <end position="134"/>
    </location>
</feature>
<feature type="transmembrane region" description="Helical" evidence="1">
    <location>
        <begin position="37"/>
        <end position="55"/>
    </location>
</feature>
<feature type="transmembrane region" description="Helical" evidence="1">
    <location>
        <begin position="213"/>
        <end position="229"/>
    </location>
</feature>
<keyword evidence="3" id="KW-0482">Metalloprotease</keyword>
<evidence type="ECO:0000313" key="3">
    <source>
        <dbReference type="EMBL" id="RRB13472.1"/>
    </source>
</evidence>
<feature type="domain" description="CAAX prenyl protease 2/Lysostaphin resistance protein A-like" evidence="2">
    <location>
        <begin position="124"/>
        <end position="225"/>
    </location>
</feature>
<keyword evidence="4" id="KW-1185">Reference proteome</keyword>
<dbReference type="OrthoDB" id="9777755at2"/>
<evidence type="ECO:0000259" key="2">
    <source>
        <dbReference type="Pfam" id="PF02517"/>
    </source>
</evidence>
<keyword evidence="3" id="KW-0378">Hydrolase</keyword>
<dbReference type="RefSeq" id="WP_124907370.1">
    <property type="nucleotide sequence ID" value="NZ_RQJP01000003.1"/>
</dbReference>
<feature type="transmembrane region" description="Helical" evidence="1">
    <location>
        <begin position="76"/>
        <end position="96"/>
    </location>
</feature>
<dbReference type="Proteomes" id="UP000274271">
    <property type="component" value="Unassembled WGS sequence"/>
</dbReference>
<dbReference type="PANTHER" id="PTHR35797">
    <property type="entry name" value="PROTEASE-RELATED"/>
    <property type="match status" value="1"/>
</dbReference>
<dbReference type="Pfam" id="PF02517">
    <property type="entry name" value="Rce1-like"/>
    <property type="match status" value="1"/>
</dbReference>
<keyword evidence="1" id="KW-0812">Transmembrane</keyword>
<name>A0A3P1CJE8_9BACT</name>
<feature type="transmembrane region" description="Helical" evidence="1">
    <location>
        <begin position="155"/>
        <end position="176"/>
    </location>
</feature>
<proteinExistence type="predicted"/>
<feature type="transmembrane region" description="Helical" evidence="1">
    <location>
        <begin position="188"/>
        <end position="206"/>
    </location>
</feature>
<dbReference type="GO" id="GO:0006508">
    <property type="term" value="P:proteolysis"/>
    <property type="evidence" value="ECO:0007669"/>
    <property type="project" value="UniProtKB-KW"/>
</dbReference>
<reference evidence="3 4" key="1">
    <citation type="submission" date="2018-11" db="EMBL/GenBank/DDBJ databases">
        <authorList>
            <person name="Zhou Z."/>
            <person name="Wang G."/>
        </authorList>
    </citation>
    <scope>NUCLEOTIDE SEQUENCE [LARGE SCALE GENOMIC DNA]</scope>
    <source>
        <strain evidence="3 4">KCTC42998</strain>
    </source>
</reference>
<evidence type="ECO:0000313" key="4">
    <source>
        <dbReference type="Proteomes" id="UP000274271"/>
    </source>
</evidence>
<comment type="caution">
    <text evidence="3">The sequence shown here is derived from an EMBL/GenBank/DDBJ whole genome shotgun (WGS) entry which is preliminary data.</text>
</comment>
<dbReference type="GO" id="GO:0008237">
    <property type="term" value="F:metallopeptidase activity"/>
    <property type="evidence" value="ECO:0007669"/>
    <property type="project" value="UniProtKB-KW"/>
</dbReference>
<dbReference type="PANTHER" id="PTHR35797:SF1">
    <property type="entry name" value="PROTEASE"/>
    <property type="match status" value="1"/>
</dbReference>
<keyword evidence="1" id="KW-1133">Transmembrane helix</keyword>
<feature type="transmembrane region" description="Helical" evidence="1">
    <location>
        <begin position="235"/>
        <end position="255"/>
    </location>
</feature>